<dbReference type="GO" id="GO:0005886">
    <property type="term" value="C:plasma membrane"/>
    <property type="evidence" value="ECO:0007669"/>
    <property type="project" value="InterPro"/>
</dbReference>
<feature type="domain" description="APCDD1" evidence="8">
    <location>
        <begin position="32"/>
        <end position="337"/>
    </location>
</feature>
<evidence type="ECO:0000256" key="3">
    <source>
        <dbReference type="ARBA" id="ARBA00022729"/>
    </source>
</evidence>
<reference evidence="10" key="1">
    <citation type="submission" date="2022-11" db="UniProtKB">
        <authorList>
            <consortium name="WormBaseParasite"/>
        </authorList>
    </citation>
    <scope>IDENTIFICATION</scope>
</reference>
<evidence type="ECO:0000256" key="7">
    <source>
        <dbReference type="SAM" id="SignalP"/>
    </source>
</evidence>
<dbReference type="GO" id="GO:0030178">
    <property type="term" value="P:negative regulation of Wnt signaling pathway"/>
    <property type="evidence" value="ECO:0007669"/>
    <property type="project" value="InterPro"/>
</dbReference>
<accession>A0A915JKL7</accession>
<organism evidence="9 10">
    <name type="scientific">Romanomermis culicivorax</name>
    <name type="common">Nematode worm</name>
    <dbReference type="NCBI Taxonomy" id="13658"/>
    <lineage>
        <taxon>Eukaryota</taxon>
        <taxon>Metazoa</taxon>
        <taxon>Ecdysozoa</taxon>
        <taxon>Nematoda</taxon>
        <taxon>Enoplea</taxon>
        <taxon>Dorylaimia</taxon>
        <taxon>Mermithida</taxon>
        <taxon>Mermithoidea</taxon>
        <taxon>Mermithidae</taxon>
        <taxon>Romanomermis</taxon>
    </lineage>
</organism>
<evidence type="ECO:0000256" key="1">
    <source>
        <dbReference type="ARBA" id="ARBA00004167"/>
    </source>
</evidence>
<feature type="signal peptide" evidence="7">
    <location>
        <begin position="1"/>
        <end position="20"/>
    </location>
</feature>
<evidence type="ECO:0000256" key="6">
    <source>
        <dbReference type="SAM" id="MobiDB-lite"/>
    </source>
</evidence>
<dbReference type="Proteomes" id="UP000887565">
    <property type="component" value="Unplaced"/>
</dbReference>
<keyword evidence="3 7" id="KW-0732">Signal</keyword>
<keyword evidence="5" id="KW-0325">Glycoprotein</keyword>
<keyword evidence="2" id="KW-0812">Transmembrane</keyword>
<evidence type="ECO:0000256" key="5">
    <source>
        <dbReference type="ARBA" id="ARBA00023180"/>
    </source>
</evidence>
<comment type="subcellular location">
    <subcellularLocation>
        <location evidence="1">Membrane</location>
        <topology evidence="1">Single-pass membrane protein</topology>
    </subcellularLocation>
</comment>
<dbReference type="InterPro" id="IPR042425">
    <property type="entry name" value="APCDD1"/>
</dbReference>
<evidence type="ECO:0000313" key="9">
    <source>
        <dbReference type="Proteomes" id="UP000887565"/>
    </source>
</evidence>
<evidence type="ECO:0000313" key="10">
    <source>
        <dbReference type="WBParaSite" id="nRc.2.0.1.t26739-RA"/>
    </source>
</evidence>
<feature type="region of interest" description="Disordered" evidence="6">
    <location>
        <begin position="687"/>
        <end position="710"/>
    </location>
</feature>
<evidence type="ECO:0000256" key="4">
    <source>
        <dbReference type="ARBA" id="ARBA00023136"/>
    </source>
</evidence>
<keyword evidence="4" id="KW-0472">Membrane</keyword>
<dbReference type="PANTHER" id="PTHR31021:SF1">
    <property type="entry name" value="CHROMOSOME UNDETERMINED SCAFFOLD_56, WHOLE GENOME SHOTGUN SEQUENCE"/>
    <property type="match status" value="1"/>
</dbReference>
<evidence type="ECO:0000256" key="2">
    <source>
        <dbReference type="ARBA" id="ARBA00022692"/>
    </source>
</evidence>
<feature type="chain" id="PRO_5037365685" evidence="7">
    <location>
        <begin position="21"/>
        <end position="710"/>
    </location>
</feature>
<sequence length="710" mass="82182">MKFLGFVSLLNLVSIFGSKSFLVERRTNVKEKCGAEYANLIKENTKIITPVDLEGHWVSEKCEIHNRLQYILRDYQLDKSGIFQFHHYYYFDEFCAQPSQAFTVTGQISGFSPSLDVVGSQQIQYTVSRVTLVSFDQLQTQKIAETMRKCTNIDDENFGELRELNIFQRKESDKKNNLVYFAAKEEENRDLEYYNDDQTDDFVEKSLSMENDVIKNETISYQQLENLDDDDGRKLQNFDCLSNLNFTTTSLKLMRLEERLIRDSDGSDSRNNYQFESLVAQVRLFLGRPLWKETSNSFELPTSFEQYPLLDVNQVRNCRICEKIRDANQLNPPVLKRQLMQVRRRRSRKSSKSHQLISEPDFDWLSDLKGDWLSENCESYPNGIFGYRMLSYKVNNNRKKNKFKLKKFFFHDPLCRSESFTVMARGHFFELDHRINFSPSHIRPISYKIDRLHVQPKSRSFLYRIRKTGTYCSKLKWRLNSSLDLSDHRSSSSVINDCAVEMGLISRESHSRDFLKILKPDDASSSSSPSLLTADFSGVENRGRSSTTSSFSNFMPPLRKCARFTVSLMVQTLTHDDKTTVRGTPGDVDEVGEKITVATSSNNNASKGITFTVVFMECFLHKRDIKNSWATTSEKCLHKISICYTKSLDHSRDKPNLRSTSGSICDLMAYGKSFIERMTQVIPEGRLYSPFPTERNGMQSTKHSSGGYRR</sequence>
<proteinExistence type="predicted"/>
<dbReference type="AlphaFoldDB" id="A0A915JKL7"/>
<dbReference type="SMART" id="SM01352">
    <property type="entry name" value="APCDDC"/>
    <property type="match status" value="1"/>
</dbReference>
<evidence type="ECO:0000259" key="8">
    <source>
        <dbReference type="SMART" id="SM01352"/>
    </source>
</evidence>
<dbReference type="GO" id="GO:0017147">
    <property type="term" value="F:Wnt-protein binding"/>
    <property type="evidence" value="ECO:0007669"/>
    <property type="project" value="InterPro"/>
</dbReference>
<dbReference type="InterPro" id="IPR029405">
    <property type="entry name" value="APCDD1_dom"/>
</dbReference>
<dbReference type="WBParaSite" id="nRc.2.0.1.t26739-RA">
    <property type="protein sequence ID" value="nRc.2.0.1.t26739-RA"/>
    <property type="gene ID" value="nRc.2.0.1.g26739"/>
</dbReference>
<dbReference type="Pfam" id="PF14921">
    <property type="entry name" value="APCDDC"/>
    <property type="match status" value="2"/>
</dbReference>
<keyword evidence="9" id="KW-1185">Reference proteome</keyword>
<dbReference type="PANTHER" id="PTHR31021">
    <property type="entry name" value="ADENOMATOSIS POLYPOSIS COLI DOWN-REGULATED 1"/>
    <property type="match status" value="1"/>
</dbReference>
<name>A0A915JKL7_ROMCU</name>
<protein>
    <submittedName>
        <fullName evidence="10">APCDD1 domain-containing protein</fullName>
    </submittedName>
</protein>